<dbReference type="GO" id="GO:0017057">
    <property type="term" value="F:6-phosphogluconolactonase activity"/>
    <property type="evidence" value="ECO:0007669"/>
    <property type="project" value="UniProtKB-UniRule"/>
</dbReference>
<protein>
    <recommendedName>
        <fullName evidence="6 7">6-phosphogluconolactonase</fullName>
        <shortName evidence="7">6PGL</shortName>
        <ecNumber evidence="5 7">3.1.1.31</ecNumber>
    </recommendedName>
</protein>
<evidence type="ECO:0000256" key="1">
    <source>
        <dbReference type="ARBA" id="ARBA00000832"/>
    </source>
</evidence>
<evidence type="ECO:0000256" key="3">
    <source>
        <dbReference type="ARBA" id="ARBA00004961"/>
    </source>
</evidence>
<dbReference type="Proteomes" id="UP000236745">
    <property type="component" value="Unassembled WGS sequence"/>
</dbReference>
<dbReference type="EMBL" id="FNVQ01000002">
    <property type="protein sequence ID" value="SEG50088.1"/>
    <property type="molecule type" value="Genomic_DNA"/>
</dbReference>
<dbReference type="Gene3D" id="3.40.50.1360">
    <property type="match status" value="1"/>
</dbReference>
<keyword evidence="10" id="KW-1185">Reference proteome</keyword>
<dbReference type="Pfam" id="PF01182">
    <property type="entry name" value="Glucosamine_iso"/>
    <property type="match status" value="1"/>
</dbReference>
<evidence type="ECO:0000256" key="4">
    <source>
        <dbReference type="ARBA" id="ARBA00010662"/>
    </source>
</evidence>
<evidence type="ECO:0000259" key="8">
    <source>
        <dbReference type="Pfam" id="PF01182"/>
    </source>
</evidence>
<organism evidence="9 10">
    <name type="scientific">Marinobacterium lutimaris</name>
    <dbReference type="NCBI Taxonomy" id="568106"/>
    <lineage>
        <taxon>Bacteria</taxon>
        <taxon>Pseudomonadati</taxon>
        <taxon>Pseudomonadota</taxon>
        <taxon>Gammaproteobacteria</taxon>
        <taxon>Oceanospirillales</taxon>
        <taxon>Oceanospirillaceae</taxon>
        <taxon>Marinobacterium</taxon>
    </lineage>
</organism>
<keyword evidence="7" id="KW-0378">Hydrolase</keyword>
<dbReference type="EC" id="3.1.1.31" evidence="5 7"/>
<evidence type="ECO:0000313" key="10">
    <source>
        <dbReference type="Proteomes" id="UP000236745"/>
    </source>
</evidence>
<dbReference type="InterPro" id="IPR039104">
    <property type="entry name" value="6PGL"/>
</dbReference>
<feature type="domain" description="Glucosamine/galactosamine-6-phosphate isomerase" evidence="8">
    <location>
        <begin position="23"/>
        <end position="233"/>
    </location>
</feature>
<dbReference type="InterPro" id="IPR037171">
    <property type="entry name" value="NagB/RpiA_transferase-like"/>
</dbReference>
<proteinExistence type="inferred from homology"/>
<dbReference type="RefSeq" id="WP_104003226.1">
    <property type="nucleotide sequence ID" value="NZ_FNVQ01000002.1"/>
</dbReference>
<comment type="catalytic activity">
    <reaction evidence="1 7">
        <text>6-phospho-D-glucono-1,5-lactone + H2O = 6-phospho-D-gluconate + H(+)</text>
        <dbReference type="Rhea" id="RHEA:12556"/>
        <dbReference type="ChEBI" id="CHEBI:15377"/>
        <dbReference type="ChEBI" id="CHEBI:15378"/>
        <dbReference type="ChEBI" id="CHEBI:57955"/>
        <dbReference type="ChEBI" id="CHEBI:58759"/>
        <dbReference type="EC" id="3.1.1.31"/>
    </reaction>
</comment>
<dbReference type="AlphaFoldDB" id="A0A1H6AMZ7"/>
<dbReference type="SUPFAM" id="SSF100950">
    <property type="entry name" value="NagB/RpiA/CoA transferase-like"/>
    <property type="match status" value="1"/>
</dbReference>
<name>A0A1H6AMZ7_9GAMM</name>
<comment type="function">
    <text evidence="2 7">Hydrolysis of 6-phosphogluconolactone to 6-phosphogluconate.</text>
</comment>
<evidence type="ECO:0000313" key="9">
    <source>
        <dbReference type="EMBL" id="SEG50088.1"/>
    </source>
</evidence>
<evidence type="ECO:0000256" key="7">
    <source>
        <dbReference type="RuleBase" id="RU365095"/>
    </source>
</evidence>
<comment type="similarity">
    <text evidence="4 7">Belongs to the glucosamine/galactosamine-6-phosphate isomerase family. 6-phosphogluconolactonase subfamily.</text>
</comment>
<reference evidence="9 10" key="1">
    <citation type="submission" date="2016-10" db="EMBL/GenBank/DDBJ databases">
        <authorList>
            <person name="de Groot N.N."/>
        </authorList>
    </citation>
    <scope>NUCLEOTIDE SEQUENCE [LARGE SCALE GENOMIC DNA]</scope>
    <source>
        <strain evidence="9 10">DSM 22012</strain>
    </source>
</reference>
<sequence>MNELNLNPELNPCVSLEAFEARAGLEQQLCERISTLLSRGIAERGSAALVVSGGRTPAAMFQCLSEQPLDWSKVTITLADERWVDNQHEDSNERSVREHLLQNRAAAAQFMPLYNGEQSPAAGQAALESRLAALPRRIDAVILGMGEDGHTASFFPGAKELGEALLPEPYSACTAVIPPEAPWPRMTLTLPRLLASAQIFLHLCGEAKLPVLQQALAPGEIEAMPVRAVLRQSTTPVAVYWAP</sequence>
<evidence type="ECO:0000256" key="6">
    <source>
        <dbReference type="ARBA" id="ARBA00020337"/>
    </source>
</evidence>
<dbReference type="PANTHER" id="PTHR11054">
    <property type="entry name" value="6-PHOSPHOGLUCONOLACTONASE"/>
    <property type="match status" value="1"/>
</dbReference>
<dbReference type="CDD" id="cd01400">
    <property type="entry name" value="6PGL"/>
    <property type="match status" value="1"/>
</dbReference>
<accession>A0A1H6AMZ7</accession>
<dbReference type="OrthoDB" id="9810967at2"/>
<dbReference type="GO" id="GO:0006098">
    <property type="term" value="P:pentose-phosphate shunt"/>
    <property type="evidence" value="ECO:0007669"/>
    <property type="project" value="UniProtKB-UniPathway"/>
</dbReference>
<evidence type="ECO:0000256" key="5">
    <source>
        <dbReference type="ARBA" id="ARBA00013198"/>
    </source>
</evidence>
<dbReference type="NCBIfam" id="TIGR01198">
    <property type="entry name" value="pgl"/>
    <property type="match status" value="1"/>
</dbReference>
<dbReference type="InterPro" id="IPR006148">
    <property type="entry name" value="Glc/Gal-6P_isomerase"/>
</dbReference>
<dbReference type="PANTHER" id="PTHR11054:SF0">
    <property type="entry name" value="6-PHOSPHOGLUCONOLACTONASE"/>
    <property type="match status" value="1"/>
</dbReference>
<dbReference type="InterPro" id="IPR005900">
    <property type="entry name" value="6-phosphogluconolactonase_DevB"/>
</dbReference>
<gene>
    <name evidence="7" type="primary">pgl</name>
    <name evidence="9" type="ORF">SAMN05444390_102117</name>
</gene>
<dbReference type="GO" id="GO:0005975">
    <property type="term" value="P:carbohydrate metabolic process"/>
    <property type="evidence" value="ECO:0007669"/>
    <property type="project" value="UniProtKB-UniRule"/>
</dbReference>
<evidence type="ECO:0000256" key="2">
    <source>
        <dbReference type="ARBA" id="ARBA00002681"/>
    </source>
</evidence>
<comment type="pathway">
    <text evidence="3 7">Carbohydrate degradation; pentose phosphate pathway; D-ribulose 5-phosphate from D-glucose 6-phosphate (oxidative stage): step 2/3.</text>
</comment>
<dbReference type="UniPathway" id="UPA00115">
    <property type="reaction ID" value="UER00409"/>
</dbReference>